<evidence type="ECO:0000256" key="3">
    <source>
        <dbReference type="ARBA" id="ARBA00023163"/>
    </source>
</evidence>
<dbReference type="InterPro" id="IPR050109">
    <property type="entry name" value="HTH-type_TetR-like_transc_reg"/>
</dbReference>
<dbReference type="InterPro" id="IPR001647">
    <property type="entry name" value="HTH_TetR"/>
</dbReference>
<dbReference type="EMBL" id="FNAV01000044">
    <property type="protein sequence ID" value="SDF66097.1"/>
    <property type="molecule type" value="Genomic_DNA"/>
</dbReference>
<dbReference type="PRINTS" id="PR00455">
    <property type="entry name" value="HTHTETR"/>
</dbReference>
<evidence type="ECO:0000256" key="4">
    <source>
        <dbReference type="PROSITE-ProRule" id="PRU00335"/>
    </source>
</evidence>
<dbReference type="PROSITE" id="PS50977">
    <property type="entry name" value="HTH_TETR_2"/>
    <property type="match status" value="1"/>
</dbReference>
<dbReference type="InterPro" id="IPR009057">
    <property type="entry name" value="Homeodomain-like_sf"/>
</dbReference>
<dbReference type="AlphaFoldDB" id="A0A1G7MWN9"/>
<dbReference type="FunFam" id="1.10.10.60:FF:000141">
    <property type="entry name" value="TetR family transcriptional regulator"/>
    <property type="match status" value="1"/>
</dbReference>
<evidence type="ECO:0000259" key="5">
    <source>
        <dbReference type="PROSITE" id="PS50977"/>
    </source>
</evidence>
<keyword evidence="2 4" id="KW-0238">DNA-binding</keyword>
<feature type="domain" description="HTH tetR-type" evidence="5">
    <location>
        <begin position="9"/>
        <end position="69"/>
    </location>
</feature>
<dbReference type="PANTHER" id="PTHR30055:SF238">
    <property type="entry name" value="MYCOFACTOCIN BIOSYNTHESIS TRANSCRIPTIONAL REGULATOR MFTR-RELATED"/>
    <property type="match status" value="1"/>
</dbReference>
<dbReference type="PANTHER" id="PTHR30055">
    <property type="entry name" value="HTH-TYPE TRANSCRIPTIONAL REGULATOR RUTR"/>
    <property type="match status" value="1"/>
</dbReference>
<keyword evidence="1" id="KW-0805">Transcription regulation</keyword>
<organism evidence="6 7">
    <name type="scientific">Salipiger thiooxidans</name>
    <dbReference type="NCBI Taxonomy" id="282683"/>
    <lineage>
        <taxon>Bacteria</taxon>
        <taxon>Pseudomonadati</taxon>
        <taxon>Pseudomonadota</taxon>
        <taxon>Alphaproteobacteria</taxon>
        <taxon>Rhodobacterales</taxon>
        <taxon>Roseobacteraceae</taxon>
        <taxon>Salipiger</taxon>
    </lineage>
</organism>
<reference evidence="7" key="1">
    <citation type="submission" date="2016-10" db="EMBL/GenBank/DDBJ databases">
        <authorList>
            <person name="Varghese N."/>
            <person name="Submissions S."/>
        </authorList>
    </citation>
    <scope>NUCLEOTIDE SEQUENCE [LARGE SCALE GENOMIC DNA]</scope>
    <source>
        <strain evidence="7">DSM 10146</strain>
    </source>
</reference>
<protein>
    <submittedName>
        <fullName evidence="6">Transcriptional regulator, TetR family</fullName>
    </submittedName>
</protein>
<evidence type="ECO:0000256" key="2">
    <source>
        <dbReference type="ARBA" id="ARBA00023125"/>
    </source>
</evidence>
<dbReference type="Pfam" id="PF00440">
    <property type="entry name" value="TetR_N"/>
    <property type="match status" value="1"/>
</dbReference>
<keyword evidence="7" id="KW-1185">Reference proteome</keyword>
<sequence length="208" mass="23420">MSLREKHKSERMQRLLDAATRLFLEHGFDAVKAERIAEMADVSVGTLYNYFGGKNEILLTLTSIENERLAELGAKFEPSAEASVEDNFCTLVGMHFNAQHMVLQRDLWRQGFAFAFAAPATAEARRLRQSDRVLRQQIIDLTVALQAQGRLSSDLDCEAFGATIFNNANMLFFEFTLSERSTYDDLNKVIMDMTRTISALALPRNASA</sequence>
<gene>
    <name evidence="6" type="ORF">SAMN04488105_1443</name>
</gene>
<dbReference type="Gene3D" id="1.10.357.10">
    <property type="entry name" value="Tetracycline Repressor, domain 2"/>
    <property type="match status" value="1"/>
</dbReference>
<evidence type="ECO:0000313" key="6">
    <source>
        <dbReference type="EMBL" id="SDF66097.1"/>
    </source>
</evidence>
<evidence type="ECO:0000256" key="1">
    <source>
        <dbReference type="ARBA" id="ARBA00023015"/>
    </source>
</evidence>
<evidence type="ECO:0000313" key="7">
    <source>
        <dbReference type="Proteomes" id="UP000198994"/>
    </source>
</evidence>
<keyword evidence="3" id="KW-0804">Transcription</keyword>
<dbReference type="GO" id="GO:0003700">
    <property type="term" value="F:DNA-binding transcription factor activity"/>
    <property type="evidence" value="ECO:0007669"/>
    <property type="project" value="TreeGrafter"/>
</dbReference>
<dbReference type="STRING" id="282683.SAMN04488105_1443"/>
<proteinExistence type="predicted"/>
<name>A0A1G7MWN9_9RHOB</name>
<dbReference type="RefSeq" id="WP_008883098.1">
    <property type="nucleotide sequence ID" value="NZ_FNAV01000044.1"/>
</dbReference>
<feature type="DNA-binding region" description="H-T-H motif" evidence="4">
    <location>
        <begin position="32"/>
        <end position="51"/>
    </location>
</feature>
<dbReference type="SUPFAM" id="SSF46689">
    <property type="entry name" value="Homeodomain-like"/>
    <property type="match status" value="1"/>
</dbReference>
<dbReference type="GO" id="GO:0000976">
    <property type="term" value="F:transcription cis-regulatory region binding"/>
    <property type="evidence" value="ECO:0007669"/>
    <property type="project" value="TreeGrafter"/>
</dbReference>
<accession>A0A1G7MWN9</accession>
<dbReference type="Proteomes" id="UP000198994">
    <property type="component" value="Unassembled WGS sequence"/>
</dbReference>